<feature type="active site" evidence="6">
    <location>
        <position position="323"/>
    </location>
</feature>
<dbReference type="AlphaFoldDB" id="A0A8H4EX36"/>
<organism evidence="11 12">
    <name type="scientific">Mucor circinelloides f. lusitanicus</name>
    <name type="common">Mucor racemosus var. lusitanicus</name>
    <dbReference type="NCBI Taxonomy" id="29924"/>
    <lineage>
        <taxon>Eukaryota</taxon>
        <taxon>Fungi</taxon>
        <taxon>Fungi incertae sedis</taxon>
        <taxon>Mucoromycota</taxon>
        <taxon>Mucoromycotina</taxon>
        <taxon>Mucoromycetes</taxon>
        <taxon>Mucorales</taxon>
        <taxon>Mucorineae</taxon>
        <taxon>Mucoraceae</taxon>
        <taxon>Mucor</taxon>
    </lineage>
</organism>
<evidence type="ECO:0000256" key="2">
    <source>
        <dbReference type="ARBA" id="ARBA00004922"/>
    </source>
</evidence>
<keyword evidence="7" id="KW-0106">Calcium</keyword>
<evidence type="ECO:0000256" key="4">
    <source>
        <dbReference type="ARBA" id="ARBA00022801"/>
    </source>
</evidence>
<dbReference type="InterPro" id="IPR050749">
    <property type="entry name" value="Glycosyl_Hydrolase_47"/>
</dbReference>
<dbReference type="PRINTS" id="PR00747">
    <property type="entry name" value="GLYHDRLASE47"/>
</dbReference>
<dbReference type="PANTHER" id="PTHR11742">
    <property type="entry name" value="MANNOSYL-OLIGOSACCHARIDE ALPHA-1,2-MANNOSIDASE-RELATED"/>
    <property type="match status" value="1"/>
</dbReference>
<feature type="active site" description="Proton donor" evidence="6">
    <location>
        <position position="189"/>
    </location>
</feature>
<dbReference type="InterPro" id="IPR036026">
    <property type="entry name" value="Seven-hairpin_glycosidases"/>
</dbReference>
<evidence type="ECO:0000256" key="5">
    <source>
        <dbReference type="ARBA" id="ARBA00023157"/>
    </source>
</evidence>
<name>A0A8H4EX36_MUCCL</name>
<dbReference type="Pfam" id="PF01532">
    <property type="entry name" value="Glyco_hydro_47"/>
    <property type="match status" value="1"/>
</dbReference>
<keyword evidence="5 8" id="KW-1015">Disulfide bond</keyword>
<evidence type="ECO:0000256" key="10">
    <source>
        <dbReference type="SAM" id="MobiDB-lite"/>
    </source>
</evidence>
<accession>A0A8H4EX36</accession>
<dbReference type="EMBL" id="JAAECE010000011">
    <property type="protein sequence ID" value="KAF1796700.1"/>
    <property type="molecule type" value="Genomic_DNA"/>
</dbReference>
<dbReference type="Gene3D" id="1.50.10.10">
    <property type="match status" value="1"/>
</dbReference>
<dbReference type="EC" id="3.2.1.-" evidence="9"/>
<dbReference type="SUPFAM" id="SSF48225">
    <property type="entry name" value="Seven-hairpin glycosidases"/>
    <property type="match status" value="1"/>
</dbReference>
<dbReference type="GO" id="GO:0005783">
    <property type="term" value="C:endoplasmic reticulum"/>
    <property type="evidence" value="ECO:0007669"/>
    <property type="project" value="TreeGrafter"/>
</dbReference>
<keyword evidence="9" id="KW-0326">Glycosidase</keyword>
<gene>
    <name evidence="11" type="ORF">FB192DRAFT_1403277</name>
</gene>
<comment type="pathway">
    <text evidence="2">Protein modification; protein glycosylation.</text>
</comment>
<dbReference type="GO" id="GO:0004571">
    <property type="term" value="F:mannosyl-oligosaccharide 1,2-alpha-mannosidase activity"/>
    <property type="evidence" value="ECO:0007669"/>
    <property type="project" value="InterPro"/>
</dbReference>
<evidence type="ECO:0000256" key="7">
    <source>
        <dbReference type="PIRSR" id="PIRSR601382-2"/>
    </source>
</evidence>
<dbReference type="GO" id="GO:0005509">
    <property type="term" value="F:calcium ion binding"/>
    <property type="evidence" value="ECO:0007669"/>
    <property type="project" value="InterPro"/>
</dbReference>
<dbReference type="GO" id="GO:0005975">
    <property type="term" value="P:carbohydrate metabolic process"/>
    <property type="evidence" value="ECO:0007669"/>
    <property type="project" value="InterPro"/>
</dbReference>
<evidence type="ECO:0000256" key="6">
    <source>
        <dbReference type="PIRSR" id="PIRSR601382-1"/>
    </source>
</evidence>
<keyword evidence="4 9" id="KW-0378">Hydrolase</keyword>
<feature type="disulfide bond" evidence="8">
    <location>
        <begin position="389"/>
        <end position="418"/>
    </location>
</feature>
<dbReference type="Proteomes" id="UP000469890">
    <property type="component" value="Unassembled WGS sequence"/>
</dbReference>
<protein>
    <recommendedName>
        <fullName evidence="9">alpha-1,2-Mannosidase</fullName>
        <ecNumber evidence="9">3.2.1.-</ecNumber>
    </recommendedName>
</protein>
<comment type="cofactor">
    <cofactor evidence="1 7">
        <name>Ca(2+)</name>
        <dbReference type="ChEBI" id="CHEBI:29108"/>
    </cofactor>
</comment>
<evidence type="ECO:0000313" key="12">
    <source>
        <dbReference type="Proteomes" id="UP000469890"/>
    </source>
</evidence>
<evidence type="ECO:0000313" key="11">
    <source>
        <dbReference type="EMBL" id="KAF1796700.1"/>
    </source>
</evidence>
<evidence type="ECO:0000256" key="9">
    <source>
        <dbReference type="RuleBase" id="RU361193"/>
    </source>
</evidence>
<feature type="region of interest" description="Disordered" evidence="10">
    <location>
        <begin position="43"/>
        <end position="71"/>
    </location>
</feature>
<feature type="binding site" evidence="7">
    <location>
        <position position="628"/>
    </location>
    <ligand>
        <name>Ca(2+)</name>
        <dbReference type="ChEBI" id="CHEBI:29108"/>
    </ligand>
</feature>
<dbReference type="GO" id="GO:0036503">
    <property type="term" value="P:ERAD pathway"/>
    <property type="evidence" value="ECO:0007669"/>
    <property type="project" value="UniProtKB-ARBA"/>
</dbReference>
<evidence type="ECO:0000256" key="1">
    <source>
        <dbReference type="ARBA" id="ARBA00001913"/>
    </source>
</evidence>
<evidence type="ECO:0000256" key="8">
    <source>
        <dbReference type="PIRSR" id="PIRSR601382-3"/>
    </source>
</evidence>
<dbReference type="InterPro" id="IPR012341">
    <property type="entry name" value="6hp_glycosidase-like_sf"/>
</dbReference>
<comment type="similarity">
    <text evidence="3 9">Belongs to the glycosyl hydrolase 47 family.</text>
</comment>
<dbReference type="GO" id="GO:0016020">
    <property type="term" value="C:membrane"/>
    <property type="evidence" value="ECO:0007669"/>
    <property type="project" value="InterPro"/>
</dbReference>
<evidence type="ECO:0000256" key="3">
    <source>
        <dbReference type="ARBA" id="ARBA00007658"/>
    </source>
</evidence>
<feature type="active site" evidence="6">
    <location>
        <position position="529"/>
    </location>
</feature>
<feature type="active site" description="Proton donor" evidence="6">
    <location>
        <position position="432"/>
    </location>
</feature>
<dbReference type="InterPro" id="IPR001382">
    <property type="entry name" value="Glyco_hydro_47"/>
</dbReference>
<proteinExistence type="inferred from homology"/>
<sequence>MVFTYLKQLPKRWRLFILSLCFVLLMGQMWVLTGSSSKLPLDEANLSPQSTANDKDARIGTPLQEPNTPPAPKQNILLGFGGFLSKLPQMQHNFGPEPLAYTRLRERRRAAVKKSFLHGWKGYTTYAFGHDELKPLSNKPKDPFGGWGATMIDALSTLAVMELPGEFLKVMPRLHKINFTVDEDVSVFESIIRYLGGFISAFELTERKQDMLLQKAEKLAQELLPAFDTPSGLPHHLWNPVQNKSTNRETLIAEVGTVQLEFMMLSQLSGNPIYGQKAQAITDFLDKMGYEHGIYIKGLYPTSIDTHKGRFKDAITTFGAMGDSAFEYFLKEHLLVDGTIPQYGRMYMQSIRSMKQYMLRQIPGYDMLLLPPFNTQTSTSKNAMDHLTCFVPGMLAMGAKTFNEPEDMEIAKGLMETCVFMYRTTKTGLSPENWVVSKTEAYNPMTFNKTKEELQSARDWWYDDELQNPLIKPPSNESLVERVEAQQKVLEEEEQQDAQEYFVDYKLPPVKERPDSLFFGDKRYILRPETVESLFILYRITGDQKYQEYGWEIYQAIEKHCKTKSAYATIRNVDKVRGDDEDDEGEPLEGFNQIDSMESFLFAETFKYLYLLFSPPEIISLDKFVFNTEAHPFIRRQWNWDKIFK</sequence>
<comment type="caution">
    <text evidence="11">The sequence shown here is derived from an EMBL/GenBank/DDBJ whole genome shotgun (WGS) entry which is preliminary data.</text>
</comment>
<keyword evidence="7" id="KW-0479">Metal-binding</keyword>
<dbReference type="PANTHER" id="PTHR11742:SF103">
    <property type="entry name" value="ENDOPLASMIC RETICULUM MANNOSIDASE MNL2-RELATED"/>
    <property type="match status" value="1"/>
</dbReference>
<reference evidence="11 12" key="1">
    <citation type="submission" date="2019-09" db="EMBL/GenBank/DDBJ databases">
        <authorList>
            <consortium name="DOE Joint Genome Institute"/>
            <person name="Mondo S.J."/>
            <person name="Navarro-Mendoza M.I."/>
            <person name="Perez-Arques C."/>
            <person name="Panchal S."/>
            <person name="Nicolas F.E."/>
            <person name="Ganguly P."/>
            <person name="Pangilinan J."/>
            <person name="Grigoriev I."/>
            <person name="Heitman J."/>
            <person name="Sanya K."/>
            <person name="Garre V."/>
        </authorList>
    </citation>
    <scope>NUCLEOTIDE SEQUENCE [LARGE SCALE GENOMIC DNA]</scope>
    <source>
        <strain evidence="11 12">MU402</strain>
    </source>
</reference>